<proteinExistence type="predicted"/>
<evidence type="ECO:0000313" key="3">
    <source>
        <dbReference type="Proteomes" id="UP000743370"/>
    </source>
</evidence>
<name>A0A8T0KP32_PHAAN</name>
<evidence type="ECO:0000256" key="1">
    <source>
        <dbReference type="SAM" id="MobiDB-lite"/>
    </source>
</evidence>
<feature type="region of interest" description="Disordered" evidence="1">
    <location>
        <begin position="1"/>
        <end position="35"/>
    </location>
</feature>
<dbReference type="EMBL" id="JABFOF010000003">
    <property type="protein sequence ID" value="KAG2401890.1"/>
    <property type="molecule type" value="Genomic_DNA"/>
</dbReference>
<comment type="caution">
    <text evidence="2">The sequence shown here is derived from an EMBL/GenBank/DDBJ whole genome shotgun (WGS) entry which is preliminary data.</text>
</comment>
<feature type="compositionally biased region" description="Low complexity" evidence="1">
    <location>
        <begin position="9"/>
        <end position="20"/>
    </location>
</feature>
<sequence>MKKLFFFTSSASSSGNNNNATPPKSTNKQKAWDSVSEIGMNNQAYGKADDYFQSSKGFFSKTRKNVSDDQSSSGVPDLRRSRSLSSSACQFRDPTRSSSSSIVSDPYHQFERSSRCQAPNYEKQKRDTTAQVSSVQNSHGYERPGLVTYLTISFANNYSDISSGDKLGCSEELGDLVKGEKFECSEELGDLVKVGYTPDYLFLLQTILQSDPQVRECTM</sequence>
<accession>A0A8T0KP32</accession>
<dbReference type="Proteomes" id="UP000743370">
    <property type="component" value="Unassembled WGS sequence"/>
</dbReference>
<feature type="region of interest" description="Disordered" evidence="1">
    <location>
        <begin position="61"/>
        <end position="137"/>
    </location>
</feature>
<organism evidence="2 3">
    <name type="scientific">Phaseolus angularis</name>
    <name type="common">Azuki bean</name>
    <name type="synonym">Vigna angularis</name>
    <dbReference type="NCBI Taxonomy" id="3914"/>
    <lineage>
        <taxon>Eukaryota</taxon>
        <taxon>Viridiplantae</taxon>
        <taxon>Streptophyta</taxon>
        <taxon>Embryophyta</taxon>
        <taxon>Tracheophyta</taxon>
        <taxon>Spermatophyta</taxon>
        <taxon>Magnoliopsida</taxon>
        <taxon>eudicotyledons</taxon>
        <taxon>Gunneridae</taxon>
        <taxon>Pentapetalae</taxon>
        <taxon>rosids</taxon>
        <taxon>fabids</taxon>
        <taxon>Fabales</taxon>
        <taxon>Fabaceae</taxon>
        <taxon>Papilionoideae</taxon>
        <taxon>50 kb inversion clade</taxon>
        <taxon>NPAAA clade</taxon>
        <taxon>indigoferoid/millettioid clade</taxon>
        <taxon>Phaseoleae</taxon>
        <taxon>Vigna</taxon>
    </lineage>
</organism>
<reference evidence="2 3" key="1">
    <citation type="submission" date="2020-05" db="EMBL/GenBank/DDBJ databases">
        <title>Vigna angularis (adzuki bean) Var. LongXiaoDou No. 4 denovo assembly.</title>
        <authorList>
            <person name="Xiang H."/>
        </authorList>
    </citation>
    <scope>NUCLEOTIDE SEQUENCE [LARGE SCALE GENOMIC DNA]</scope>
    <source>
        <tissue evidence="2">Leaf</tissue>
    </source>
</reference>
<gene>
    <name evidence="2" type="ORF">HKW66_Vig0190730</name>
</gene>
<protein>
    <submittedName>
        <fullName evidence="2">Uncharacterized protein</fullName>
    </submittedName>
</protein>
<dbReference type="AlphaFoldDB" id="A0A8T0KP32"/>
<evidence type="ECO:0000313" key="2">
    <source>
        <dbReference type="EMBL" id="KAG2401890.1"/>
    </source>
</evidence>